<dbReference type="EMBL" id="PQXH01000174">
    <property type="protein sequence ID" value="TGO09222.1"/>
    <property type="molecule type" value="Genomic_DNA"/>
</dbReference>
<feature type="compositionally biased region" description="Polar residues" evidence="1">
    <location>
        <begin position="32"/>
        <end position="43"/>
    </location>
</feature>
<proteinExistence type="predicted"/>
<keyword evidence="3" id="KW-1185">Reference proteome</keyword>
<protein>
    <submittedName>
        <fullName evidence="2">Uncharacterized protein</fullName>
    </submittedName>
</protein>
<comment type="caution">
    <text evidence="2">The sequence shown here is derived from an EMBL/GenBank/DDBJ whole genome shotgun (WGS) entry which is preliminary data.</text>
</comment>
<dbReference type="OrthoDB" id="3544716at2759"/>
<accession>A0A4Z1EET7</accession>
<evidence type="ECO:0000313" key="2">
    <source>
        <dbReference type="EMBL" id="TGO09222.1"/>
    </source>
</evidence>
<feature type="region of interest" description="Disordered" evidence="1">
    <location>
        <begin position="1"/>
        <end position="86"/>
    </location>
</feature>
<dbReference type="AlphaFoldDB" id="A0A4Z1EET7"/>
<evidence type="ECO:0000256" key="1">
    <source>
        <dbReference type="SAM" id="MobiDB-lite"/>
    </source>
</evidence>
<dbReference type="Proteomes" id="UP000297777">
    <property type="component" value="Unassembled WGS sequence"/>
</dbReference>
<organism evidence="2 3">
    <name type="scientific">Botrytis tulipae</name>
    <dbReference type="NCBI Taxonomy" id="87230"/>
    <lineage>
        <taxon>Eukaryota</taxon>
        <taxon>Fungi</taxon>
        <taxon>Dikarya</taxon>
        <taxon>Ascomycota</taxon>
        <taxon>Pezizomycotina</taxon>
        <taxon>Leotiomycetes</taxon>
        <taxon>Helotiales</taxon>
        <taxon>Sclerotiniaceae</taxon>
        <taxon>Botrytis</taxon>
    </lineage>
</organism>
<evidence type="ECO:0000313" key="3">
    <source>
        <dbReference type="Proteomes" id="UP000297777"/>
    </source>
</evidence>
<feature type="compositionally biased region" description="Low complexity" evidence="1">
    <location>
        <begin position="50"/>
        <end position="64"/>
    </location>
</feature>
<name>A0A4Z1EET7_9HELO</name>
<sequence>MYSNSTGKEKENEDFGWDQDGVPNVNYDLTWPQPSTGAYNTPTMDYEEASQQQQENFPSQQLEQSDTLEPTGEVAKGETPYGFPERWDPNTAFAKTRWVNIPVTGEPDYGYLPMTKHLMKEFWQDAAADKEDSWFCRRWDHVDFFWLVYLTVTLVGNVSMTTTSNEDERLLQNLATIFNMASPSTQNRPPGFFRTLGNRNKQVDVPMLRQLFQILNNQQNPNRNNPLMRVMEWS</sequence>
<gene>
    <name evidence="2" type="ORF">BTUL_0174g00050</name>
</gene>
<reference evidence="2 3" key="1">
    <citation type="submission" date="2017-12" db="EMBL/GenBank/DDBJ databases">
        <title>Comparative genomics of Botrytis spp.</title>
        <authorList>
            <person name="Valero-Jimenez C.A."/>
            <person name="Tapia P."/>
            <person name="Veloso J."/>
            <person name="Silva-Moreno E."/>
            <person name="Staats M."/>
            <person name="Valdes J.H."/>
            <person name="Van Kan J.A.L."/>
        </authorList>
    </citation>
    <scope>NUCLEOTIDE SEQUENCE [LARGE SCALE GENOMIC DNA]</scope>
    <source>
        <strain evidence="2 3">Bt9001</strain>
    </source>
</reference>